<reference evidence="9 10" key="1">
    <citation type="submission" date="2018-09" db="EMBL/GenBank/DDBJ databases">
        <title>Phylogeny of the Shewanellaceae, and recommendation for two new genera, Pseudoshewanella and Parashewanella.</title>
        <authorList>
            <person name="Wang G."/>
        </authorList>
    </citation>
    <scope>NUCLEOTIDE SEQUENCE [LARGE SCALE GENOMIC DNA]</scope>
    <source>
        <strain evidence="9 10">KCTC 22492</strain>
    </source>
</reference>
<dbReference type="CDD" id="cd09136">
    <property type="entry name" value="PLDc_PSS_G_neg_2"/>
    <property type="match status" value="1"/>
</dbReference>
<dbReference type="PROSITE" id="PS50035">
    <property type="entry name" value="PLD"/>
    <property type="match status" value="1"/>
</dbReference>
<proteinExistence type="inferred from homology"/>
<dbReference type="GO" id="GO:0003882">
    <property type="term" value="F:CDP-diacylglycerol-serine O-phosphatidyltransferase activity"/>
    <property type="evidence" value="ECO:0007669"/>
    <property type="project" value="UniProtKB-EC"/>
</dbReference>
<dbReference type="PIRSF" id="PIRSF000850">
    <property type="entry name" value="Phospholipase_D_PSS"/>
    <property type="match status" value="1"/>
</dbReference>
<dbReference type="PANTHER" id="PTHR12586">
    <property type="entry name" value="CDP-DIACYLGLYCEROL--SERINE O-PHOSPHATIDYLTRANSFERASE"/>
    <property type="match status" value="1"/>
</dbReference>
<dbReference type="RefSeq" id="WP_121853897.1">
    <property type="nucleotide sequence ID" value="NZ_CP037952.1"/>
</dbReference>
<dbReference type="CDD" id="cd09134">
    <property type="entry name" value="PLDc_PSS_G_neg_1"/>
    <property type="match status" value="1"/>
</dbReference>
<dbReference type="AlphaFoldDB" id="A0A3A6THN5"/>
<evidence type="ECO:0000256" key="1">
    <source>
        <dbReference type="ARBA" id="ARBA00010682"/>
    </source>
</evidence>
<comment type="caution">
    <text evidence="9">The sequence shown here is derived from an EMBL/GenBank/DDBJ whole genome shotgun (WGS) entry which is preliminary data.</text>
</comment>
<keyword evidence="6" id="KW-0594">Phospholipid biosynthesis</keyword>
<dbReference type="InterPro" id="IPR016270">
    <property type="entry name" value="PGS1"/>
</dbReference>
<dbReference type="SUPFAM" id="SSF56024">
    <property type="entry name" value="Phospholipase D/nuclease"/>
    <property type="match status" value="2"/>
</dbReference>
<evidence type="ECO:0000256" key="4">
    <source>
        <dbReference type="ARBA" id="ARBA00022737"/>
    </source>
</evidence>
<protein>
    <submittedName>
        <fullName evidence="9">CDP-diacylglycerol--serine O-phosphatidyltransferase</fullName>
        <ecNumber evidence="9">2.7.8.8</ecNumber>
    </submittedName>
</protein>
<evidence type="ECO:0000259" key="8">
    <source>
        <dbReference type="PROSITE" id="PS50035"/>
    </source>
</evidence>
<dbReference type="SMART" id="SM00155">
    <property type="entry name" value="PLDc"/>
    <property type="match status" value="2"/>
</dbReference>
<dbReference type="NCBIfam" id="NF006946">
    <property type="entry name" value="PRK09428.1"/>
    <property type="match status" value="1"/>
</dbReference>
<dbReference type="OrthoDB" id="8543662at2"/>
<dbReference type="InterPro" id="IPR025202">
    <property type="entry name" value="PLD-like_dom"/>
</dbReference>
<evidence type="ECO:0000256" key="6">
    <source>
        <dbReference type="ARBA" id="ARBA00023209"/>
    </source>
</evidence>
<sequence length="437" mass="50183">MLNQLSGVPVTADSISWLLTPQRFREALLSKIAQAEKCVYLSALYLENDEAGRQVLDALLQAKESNPQLDIKVFVDFHRARRGLIGHKSDSGNDKMYRERMAKAQQPIEIYGVPVKAKEFLGVLHLKGFVIDDTVFFSGASLNNIYLHFGDKYRFDRYYTVESAELAKSMVSFMKNILAQDDAVKLLSESKDKELLPTKAQIRSLKGKLSRQQYEFSGSKEGSRITPIVGLGRKKNLLNKVVLSLVKEAEKSLFICTPYFNPPYALTRVLIKQLKKGKRVDIVVGDKTANDFFIPPEEKFSTIGAVPYIYEQSLRTFVKRQQWAIDAGLLNIHLWKHEHHSFHLKGISADNCRHLVTGSNLNPRAWALDLENGLFINDEKRLWKNEFSEEQKHILQHTHRLYHYSQLETLQVYPDGVKKILLRIKRLRAGFLLKRIL</sequence>
<comment type="similarity">
    <text evidence="1">Belongs to the CDP-alcohol phosphatidyltransferase class-II family.</text>
</comment>
<evidence type="ECO:0000256" key="7">
    <source>
        <dbReference type="ARBA" id="ARBA00023264"/>
    </source>
</evidence>
<name>A0A3A6THN5_9GAMM</name>
<keyword evidence="10" id="KW-1185">Reference proteome</keyword>
<feature type="domain" description="PLD phosphodiesterase" evidence="8">
    <location>
        <begin position="120"/>
        <end position="146"/>
    </location>
</feature>
<dbReference type="Gene3D" id="3.30.870.10">
    <property type="entry name" value="Endonuclease Chain A"/>
    <property type="match status" value="2"/>
</dbReference>
<accession>A0A3A6THN5</accession>
<keyword evidence="5" id="KW-0443">Lipid metabolism</keyword>
<evidence type="ECO:0000313" key="9">
    <source>
        <dbReference type="EMBL" id="RJY12947.1"/>
    </source>
</evidence>
<evidence type="ECO:0000256" key="2">
    <source>
        <dbReference type="ARBA" id="ARBA00022516"/>
    </source>
</evidence>
<dbReference type="Proteomes" id="UP000273022">
    <property type="component" value="Unassembled WGS sequence"/>
</dbReference>
<dbReference type="EMBL" id="QYYH01000072">
    <property type="protein sequence ID" value="RJY12947.1"/>
    <property type="molecule type" value="Genomic_DNA"/>
</dbReference>
<dbReference type="GO" id="GO:0005829">
    <property type="term" value="C:cytosol"/>
    <property type="evidence" value="ECO:0007669"/>
    <property type="project" value="TreeGrafter"/>
</dbReference>
<evidence type="ECO:0000256" key="5">
    <source>
        <dbReference type="ARBA" id="ARBA00023098"/>
    </source>
</evidence>
<dbReference type="InterPro" id="IPR001736">
    <property type="entry name" value="PLipase_D/transphosphatidylase"/>
</dbReference>
<keyword evidence="3 9" id="KW-0808">Transferase</keyword>
<evidence type="ECO:0000313" key="10">
    <source>
        <dbReference type="Proteomes" id="UP000273022"/>
    </source>
</evidence>
<dbReference type="GO" id="GO:0008444">
    <property type="term" value="F:CDP-diacylglycerol-glycerol-3-phosphate 3-phosphatidyltransferase activity"/>
    <property type="evidence" value="ECO:0007669"/>
    <property type="project" value="InterPro"/>
</dbReference>
<keyword evidence="7" id="KW-1208">Phospholipid metabolism</keyword>
<dbReference type="Pfam" id="PF13091">
    <property type="entry name" value="PLDc_2"/>
    <property type="match status" value="2"/>
</dbReference>
<organism evidence="9 10">
    <name type="scientific">Parashewanella spongiae</name>
    <dbReference type="NCBI Taxonomy" id="342950"/>
    <lineage>
        <taxon>Bacteria</taxon>
        <taxon>Pseudomonadati</taxon>
        <taxon>Pseudomonadota</taxon>
        <taxon>Gammaproteobacteria</taxon>
        <taxon>Alteromonadales</taxon>
        <taxon>Shewanellaceae</taxon>
        <taxon>Parashewanella</taxon>
    </lineage>
</organism>
<dbReference type="GO" id="GO:0032049">
    <property type="term" value="P:cardiolipin biosynthetic process"/>
    <property type="evidence" value="ECO:0007669"/>
    <property type="project" value="InterPro"/>
</dbReference>
<dbReference type="EC" id="2.7.8.8" evidence="9"/>
<evidence type="ECO:0000256" key="3">
    <source>
        <dbReference type="ARBA" id="ARBA00022679"/>
    </source>
</evidence>
<gene>
    <name evidence="9" type="ORF">D5R81_12110</name>
</gene>
<keyword evidence="2" id="KW-0444">Lipid biosynthesis</keyword>
<keyword evidence="4" id="KW-0677">Repeat</keyword>
<dbReference type="PANTHER" id="PTHR12586:SF1">
    <property type="entry name" value="CDP-DIACYLGLYCEROL--GLYCEROL-3-PHOSPHATE 3-PHOSPHATIDYLTRANSFERASE, MITOCHONDRIAL"/>
    <property type="match status" value="1"/>
</dbReference>